<dbReference type="Proteomes" id="UP000054516">
    <property type="component" value="Unassembled WGS sequence"/>
</dbReference>
<gene>
    <name evidence="1" type="ORF">SAMD00023353_5400070</name>
</gene>
<accession>A0A1S8A9U4</accession>
<name>A0A1S8A9U4_ROSNE</name>
<sequence>MDIPRWGIQESGHPTRNATQCYAPPATPAFEGPEPSLLSWTRGPAKSQVSLASISDDHIRTILGDASPLCDAKIFESQLSHTSRDS</sequence>
<evidence type="ECO:0000313" key="1">
    <source>
        <dbReference type="EMBL" id="GAW26886.1"/>
    </source>
</evidence>
<dbReference type="AlphaFoldDB" id="A0A1S8A9U4"/>
<organism evidence="1">
    <name type="scientific">Rosellinia necatrix</name>
    <name type="common">White root-rot fungus</name>
    <dbReference type="NCBI Taxonomy" id="77044"/>
    <lineage>
        <taxon>Eukaryota</taxon>
        <taxon>Fungi</taxon>
        <taxon>Dikarya</taxon>
        <taxon>Ascomycota</taxon>
        <taxon>Pezizomycotina</taxon>
        <taxon>Sordariomycetes</taxon>
        <taxon>Xylariomycetidae</taxon>
        <taxon>Xylariales</taxon>
        <taxon>Xylariaceae</taxon>
        <taxon>Rosellinia</taxon>
    </lineage>
</organism>
<keyword evidence="2" id="KW-1185">Reference proteome</keyword>
<reference evidence="1" key="1">
    <citation type="submission" date="2016-03" db="EMBL/GenBank/DDBJ databases">
        <title>Draft genome sequence of Rosellinia necatrix.</title>
        <authorList>
            <person name="Kanematsu S."/>
        </authorList>
    </citation>
    <scope>NUCLEOTIDE SEQUENCE [LARGE SCALE GENOMIC DNA]</scope>
    <source>
        <strain evidence="1">W97</strain>
    </source>
</reference>
<evidence type="ECO:0000313" key="2">
    <source>
        <dbReference type="Proteomes" id="UP000054516"/>
    </source>
</evidence>
<proteinExistence type="predicted"/>
<dbReference type="EMBL" id="DF977499">
    <property type="protein sequence ID" value="GAW26886.1"/>
    <property type="molecule type" value="Genomic_DNA"/>
</dbReference>
<dbReference type="OrthoDB" id="10586071at2759"/>
<protein>
    <submittedName>
        <fullName evidence="1">Uncharacterized protein</fullName>
    </submittedName>
</protein>